<dbReference type="Proteomes" id="UP000494206">
    <property type="component" value="Unassembled WGS sequence"/>
</dbReference>
<accession>A0A8S1EG82</accession>
<dbReference type="SMART" id="SM00209">
    <property type="entry name" value="TSP1"/>
    <property type="match status" value="3"/>
</dbReference>
<dbReference type="PANTHER" id="PTHR22906">
    <property type="entry name" value="PROPERDIN"/>
    <property type="match status" value="1"/>
</dbReference>
<keyword evidence="3" id="KW-0732">Signal</keyword>
<dbReference type="OrthoDB" id="5868789at2759"/>
<evidence type="ECO:0000256" key="3">
    <source>
        <dbReference type="SAM" id="SignalP"/>
    </source>
</evidence>
<dbReference type="PANTHER" id="PTHR22906:SF48">
    <property type="entry name" value="THROMBOSPONDIN TYPE 1 DOMAIN PROTEIN"/>
    <property type="match status" value="1"/>
</dbReference>
<proteinExistence type="predicted"/>
<dbReference type="AlphaFoldDB" id="A0A8S1EG82"/>
<keyword evidence="2" id="KW-1015">Disulfide bond</keyword>
<name>A0A8S1EG82_9PELO</name>
<dbReference type="EMBL" id="CADEPM010000002">
    <property type="protein sequence ID" value="CAB3399890.1"/>
    <property type="molecule type" value="Genomic_DNA"/>
</dbReference>
<feature type="chain" id="PRO_5035848426" description="Thrombospondin type 1 domain protein" evidence="3">
    <location>
        <begin position="18"/>
        <end position="262"/>
    </location>
</feature>
<keyword evidence="1" id="KW-0677">Repeat</keyword>
<comment type="caution">
    <text evidence="4">The sequence shown here is derived from an EMBL/GenBank/DDBJ whole genome shotgun (WGS) entry which is preliminary data.</text>
</comment>
<gene>
    <name evidence="4" type="ORF">CBOVIS_LOCUS2942</name>
</gene>
<dbReference type="PROSITE" id="PS50092">
    <property type="entry name" value="TSP1"/>
    <property type="match status" value="3"/>
</dbReference>
<evidence type="ECO:0000313" key="4">
    <source>
        <dbReference type="EMBL" id="CAB3399890.1"/>
    </source>
</evidence>
<feature type="signal peptide" evidence="3">
    <location>
        <begin position="1"/>
        <end position="17"/>
    </location>
</feature>
<dbReference type="SUPFAM" id="SSF82895">
    <property type="entry name" value="TSP-1 type 1 repeat"/>
    <property type="match status" value="3"/>
</dbReference>
<evidence type="ECO:0000256" key="2">
    <source>
        <dbReference type="ARBA" id="ARBA00023157"/>
    </source>
</evidence>
<dbReference type="InterPro" id="IPR000884">
    <property type="entry name" value="TSP1_rpt"/>
</dbReference>
<evidence type="ECO:0000256" key="1">
    <source>
        <dbReference type="ARBA" id="ARBA00022737"/>
    </source>
</evidence>
<sequence>MLLVVVLSLASVQGKIANSYVIGTGVQANPNPCFICDQSSGQWGAWGEWSACSSAYGTPVQMRTRSCPTNNCQGGSSQESKPCVLYDPQPTQPEWGAWGSWSPCSATCGSGTTTRTRVCNNYCTTCQCIGQAQESKPCNSQPCCSWSAWSSWSACSVTCGTGGAITRTRQCSCGSGCPGSSNEQEPCPQQPACPCTTCQQPPEPCNTCNQPVVIVTPAPCTTCYQPVPTCSTCGPAQPFYDPYENGRKKRAIEGAKNATLTN</sequence>
<evidence type="ECO:0008006" key="6">
    <source>
        <dbReference type="Google" id="ProtNLM"/>
    </source>
</evidence>
<protein>
    <recommendedName>
        <fullName evidence="6">Thrombospondin type 1 domain protein</fullName>
    </recommendedName>
</protein>
<dbReference type="InterPro" id="IPR052065">
    <property type="entry name" value="Compl_asym_regulator"/>
</dbReference>
<evidence type="ECO:0000313" key="5">
    <source>
        <dbReference type="Proteomes" id="UP000494206"/>
    </source>
</evidence>
<keyword evidence="5" id="KW-1185">Reference proteome</keyword>
<dbReference type="FunFam" id="2.20.100.10:FF:000001">
    <property type="entry name" value="semaphorin-5A isoform X1"/>
    <property type="match status" value="1"/>
</dbReference>
<dbReference type="PRINTS" id="PR01705">
    <property type="entry name" value="TSP1REPEAT"/>
</dbReference>
<reference evidence="4 5" key="1">
    <citation type="submission" date="2020-04" db="EMBL/GenBank/DDBJ databases">
        <authorList>
            <person name="Laetsch R D."/>
            <person name="Stevens L."/>
            <person name="Kumar S."/>
            <person name="Blaxter L. M."/>
        </authorList>
    </citation>
    <scope>NUCLEOTIDE SEQUENCE [LARGE SCALE GENOMIC DNA]</scope>
</reference>
<dbReference type="Pfam" id="PF00090">
    <property type="entry name" value="TSP_1"/>
    <property type="match status" value="3"/>
</dbReference>
<organism evidence="4 5">
    <name type="scientific">Caenorhabditis bovis</name>
    <dbReference type="NCBI Taxonomy" id="2654633"/>
    <lineage>
        <taxon>Eukaryota</taxon>
        <taxon>Metazoa</taxon>
        <taxon>Ecdysozoa</taxon>
        <taxon>Nematoda</taxon>
        <taxon>Chromadorea</taxon>
        <taxon>Rhabditida</taxon>
        <taxon>Rhabditina</taxon>
        <taxon>Rhabditomorpha</taxon>
        <taxon>Rhabditoidea</taxon>
        <taxon>Rhabditidae</taxon>
        <taxon>Peloderinae</taxon>
        <taxon>Caenorhabditis</taxon>
    </lineage>
</organism>
<dbReference type="Gene3D" id="2.20.100.10">
    <property type="entry name" value="Thrombospondin type-1 (TSP1) repeat"/>
    <property type="match status" value="3"/>
</dbReference>
<dbReference type="InterPro" id="IPR036383">
    <property type="entry name" value="TSP1_rpt_sf"/>
</dbReference>